<evidence type="ECO:0000259" key="1">
    <source>
        <dbReference type="Pfam" id="PF06985"/>
    </source>
</evidence>
<dbReference type="InterPro" id="IPR010730">
    <property type="entry name" value="HET"/>
</dbReference>
<evidence type="ECO:0000313" key="2">
    <source>
        <dbReference type="EMBL" id="KAF4636126.1"/>
    </source>
</evidence>
<keyword evidence="3" id="KW-1185">Reference proteome</keyword>
<evidence type="ECO:0000313" key="3">
    <source>
        <dbReference type="Proteomes" id="UP000566819"/>
    </source>
</evidence>
<name>A0A8H4RVZ2_9HELO</name>
<dbReference type="AlphaFoldDB" id="A0A8H4RVZ2"/>
<feature type="domain" description="Heterokaryon incompatibility" evidence="1">
    <location>
        <begin position="49"/>
        <end position="231"/>
    </location>
</feature>
<proteinExistence type="predicted"/>
<dbReference type="Proteomes" id="UP000566819">
    <property type="component" value="Unassembled WGS sequence"/>
</dbReference>
<gene>
    <name evidence="2" type="ORF">G7Y89_g1963</name>
</gene>
<dbReference type="Pfam" id="PF06985">
    <property type="entry name" value="HET"/>
    <property type="match status" value="1"/>
</dbReference>
<protein>
    <recommendedName>
        <fullName evidence="1">Heterokaryon incompatibility domain-containing protein</fullName>
    </recommendedName>
</protein>
<comment type="caution">
    <text evidence="2">The sequence shown here is derived from an EMBL/GenBank/DDBJ whole genome shotgun (WGS) entry which is preliminary data.</text>
</comment>
<organism evidence="2 3">
    <name type="scientific">Cudoniella acicularis</name>
    <dbReference type="NCBI Taxonomy" id="354080"/>
    <lineage>
        <taxon>Eukaryota</taxon>
        <taxon>Fungi</taxon>
        <taxon>Dikarya</taxon>
        <taxon>Ascomycota</taxon>
        <taxon>Pezizomycotina</taxon>
        <taxon>Leotiomycetes</taxon>
        <taxon>Helotiales</taxon>
        <taxon>Tricladiaceae</taxon>
        <taxon>Cudoniella</taxon>
    </lineage>
</organism>
<dbReference type="OrthoDB" id="5416609at2759"/>
<reference evidence="2 3" key="1">
    <citation type="submission" date="2020-03" db="EMBL/GenBank/DDBJ databases">
        <title>Draft Genome Sequence of Cudoniella acicularis.</title>
        <authorList>
            <person name="Buettner E."/>
            <person name="Kellner H."/>
        </authorList>
    </citation>
    <scope>NUCLEOTIDE SEQUENCE [LARGE SCALE GENOMIC DNA]</scope>
    <source>
        <strain evidence="2 3">DSM 108380</strain>
    </source>
</reference>
<accession>A0A8H4RVZ2</accession>
<dbReference type="PANTHER" id="PTHR24148">
    <property type="entry name" value="ANKYRIN REPEAT DOMAIN-CONTAINING PROTEIN 39 HOMOLOG-RELATED"/>
    <property type="match status" value="1"/>
</dbReference>
<sequence>MFRYTPLKDAANDIRLLHLYSGNEGGVIECQLRVCSLSPLSPLNPEWRYQALSYTWGNAAATHPILMNGKTFLVSNTLASALKRLRFPKVSEDIVSENQDTVHQFRILWIDAICIDQQNVSEKNVQVQKMKQIYQLASSVVIWLGDDHESGDEKHHYDSSIWELDHLEKGCFNTTRSAVALVEKIAAACKSYDPNSLPEGYPEASVDPRQWANLSRLFRRPWFERLWIVQEVIVASRALVYCGGFVVDWTDLLIAARFILRPYPIMPLPSFRFFPIMGAERVTALAQQNFDRTNLLRILHQAQGAKAKDPRDRLFGLLGLCYEEKDAVVDYSKSVEEVYTDWASMRIKNTNTLDVLGACADSGSSGVPSWVPDLRRPWGQDKVLFGGMSQGKVRRSFDAGSFISRSPIATFLDNVTLNVTGTFLGRISELGIIGTMDSTLSNLMNLNDDLLTTIKSWEEMILSKFGLLPQKVNAFIRTLFRDFVDWEDEDEIQNFIALYELWRRQERFNKDFYLEQVPQSKRFEVDIERLLFPRIHGNQLFLTDRGDVGIVAGNCCVLPEDGTYVLAGCSAPVILRQIDREVEDEHERVNPHNSREYVWMMKEGRIMMAEFQYRMLGPCYIHGYMWSENVAKSLKRYGGEVHKVTNITLV</sequence>
<dbReference type="EMBL" id="JAAMPI010000081">
    <property type="protein sequence ID" value="KAF4636126.1"/>
    <property type="molecule type" value="Genomic_DNA"/>
</dbReference>
<dbReference type="InterPro" id="IPR052895">
    <property type="entry name" value="HetReg/Transcr_Mod"/>
</dbReference>
<dbReference type="PANTHER" id="PTHR24148:SF73">
    <property type="entry name" value="HET DOMAIN PROTEIN (AFU_ORTHOLOGUE AFUA_8G01020)"/>
    <property type="match status" value="1"/>
</dbReference>